<proteinExistence type="predicted"/>
<keyword evidence="3" id="KW-1185">Reference proteome</keyword>
<feature type="chain" id="PRO_5047458236" evidence="1">
    <location>
        <begin position="27"/>
        <end position="165"/>
    </location>
</feature>
<dbReference type="RefSeq" id="WP_354012035.1">
    <property type="nucleotide sequence ID" value="NZ_JBEPMU010000001.1"/>
</dbReference>
<feature type="signal peptide" evidence="1">
    <location>
        <begin position="1"/>
        <end position="26"/>
    </location>
</feature>
<sequence length="165" mass="17738">MHAHGQPWARLLLIGALLMLARASVAAQSQIAIITSPDGPQLTLDQTTVRNVYLKKIFVDGQGRRLTPVNLPSSAPLREAFSRAVLHMDGVQLQDYWDQQYFQGVSPPYVLGSPDAVVRFVATTPGAIGYVASCQVDASVRVAFTITLPAHAADDLPACPEHPAP</sequence>
<keyword evidence="1" id="KW-0732">Signal</keyword>
<dbReference type="Proteomes" id="UP001549184">
    <property type="component" value="Unassembled WGS sequence"/>
</dbReference>
<reference evidence="2 3" key="1">
    <citation type="submission" date="2024-06" db="EMBL/GenBank/DDBJ databases">
        <title>Sorghum-associated microbial communities from plants grown in Nebraska, USA.</title>
        <authorList>
            <person name="Schachtman D."/>
        </authorList>
    </citation>
    <scope>NUCLEOTIDE SEQUENCE [LARGE SCALE GENOMIC DNA]</scope>
    <source>
        <strain evidence="2 3">1073</strain>
    </source>
</reference>
<dbReference type="EMBL" id="JBEPMU010000001">
    <property type="protein sequence ID" value="MET3650539.1"/>
    <property type="molecule type" value="Genomic_DNA"/>
</dbReference>
<dbReference type="Gene3D" id="3.40.190.10">
    <property type="entry name" value="Periplasmic binding protein-like II"/>
    <property type="match status" value="1"/>
</dbReference>
<comment type="caution">
    <text evidence="2">The sequence shown here is derived from an EMBL/GenBank/DDBJ whole genome shotgun (WGS) entry which is preliminary data.</text>
</comment>
<evidence type="ECO:0000313" key="2">
    <source>
        <dbReference type="EMBL" id="MET3650539.1"/>
    </source>
</evidence>
<evidence type="ECO:0000256" key="1">
    <source>
        <dbReference type="SAM" id="SignalP"/>
    </source>
</evidence>
<organism evidence="2 3">
    <name type="scientific">Dyella japonica</name>
    <dbReference type="NCBI Taxonomy" id="231455"/>
    <lineage>
        <taxon>Bacteria</taxon>
        <taxon>Pseudomonadati</taxon>
        <taxon>Pseudomonadota</taxon>
        <taxon>Gammaproteobacteria</taxon>
        <taxon>Lysobacterales</taxon>
        <taxon>Rhodanobacteraceae</taxon>
        <taxon>Dyella</taxon>
    </lineage>
</organism>
<dbReference type="SUPFAM" id="SSF53850">
    <property type="entry name" value="Periplasmic binding protein-like II"/>
    <property type="match status" value="1"/>
</dbReference>
<name>A0ABV2JRN5_9GAMM</name>
<gene>
    <name evidence="2" type="ORF">ABIC75_000241</name>
</gene>
<evidence type="ECO:0000313" key="3">
    <source>
        <dbReference type="Proteomes" id="UP001549184"/>
    </source>
</evidence>
<protein>
    <submittedName>
        <fullName evidence="2">ABC-type phosphate transport system substrate-binding protein</fullName>
    </submittedName>
</protein>
<accession>A0ABV2JRN5</accession>